<accession>A0A101LY95</accession>
<dbReference type="EMBL" id="LKAM01000007">
    <property type="protein sequence ID" value="KUM47535.1"/>
    <property type="molecule type" value="Genomic_DNA"/>
</dbReference>
<evidence type="ECO:0000313" key="1">
    <source>
        <dbReference type="EMBL" id="KUM47535.1"/>
    </source>
</evidence>
<geneLocation type="mitochondrion" evidence="1"/>
<reference evidence="1" key="1">
    <citation type="journal article" date="2015" name="Genome Biol. Evol.">
        <title>Organellar Genomes of White Spruce (Picea glauca): Assembly and Annotation.</title>
        <authorList>
            <person name="Jackman S.D."/>
            <person name="Warren R.L."/>
            <person name="Gibb E.A."/>
            <person name="Vandervalk B.P."/>
            <person name="Mohamadi H."/>
            <person name="Chu J."/>
            <person name="Raymond A."/>
            <person name="Pleasance S."/>
            <person name="Coope R."/>
            <person name="Wildung M.R."/>
            <person name="Ritland C.E."/>
            <person name="Bousquet J."/>
            <person name="Jones S.J."/>
            <person name="Bohlmann J."/>
            <person name="Birol I."/>
        </authorList>
    </citation>
    <scope>NUCLEOTIDE SEQUENCE [LARGE SCALE GENOMIC DNA]</scope>
    <source>
        <tissue evidence="1">Flushing bud</tissue>
    </source>
</reference>
<name>A0A101LY95_PICGL</name>
<dbReference type="AlphaFoldDB" id="A0A101LY95"/>
<protein>
    <submittedName>
        <fullName evidence="1">Uncharacterized protein</fullName>
    </submittedName>
</protein>
<comment type="caution">
    <text evidence="1">The sequence shown here is derived from an EMBL/GenBank/DDBJ whole genome shotgun (WGS) entry which is preliminary data.</text>
</comment>
<keyword evidence="1" id="KW-0496">Mitochondrion</keyword>
<proteinExistence type="predicted"/>
<sequence>MLLPPPIPMLLPLMPMLMRYKLQWITSQPMKQLLVVMLLLLDQ</sequence>
<gene>
    <name evidence="1" type="ORF">ABT39_MTgene5721</name>
</gene>
<organism evidence="1">
    <name type="scientific">Picea glauca</name>
    <name type="common">White spruce</name>
    <name type="synonym">Pinus glauca</name>
    <dbReference type="NCBI Taxonomy" id="3330"/>
    <lineage>
        <taxon>Eukaryota</taxon>
        <taxon>Viridiplantae</taxon>
        <taxon>Streptophyta</taxon>
        <taxon>Embryophyta</taxon>
        <taxon>Tracheophyta</taxon>
        <taxon>Spermatophyta</taxon>
        <taxon>Pinopsida</taxon>
        <taxon>Pinidae</taxon>
        <taxon>Conifers I</taxon>
        <taxon>Pinales</taxon>
        <taxon>Pinaceae</taxon>
        <taxon>Picea</taxon>
    </lineage>
</organism>